<gene>
    <name evidence="1" type="ORF">ACFYKX_03675</name>
</gene>
<dbReference type="Pfam" id="PF00300">
    <property type="entry name" value="His_Phos_1"/>
    <property type="match status" value="1"/>
</dbReference>
<dbReference type="SUPFAM" id="SSF53254">
    <property type="entry name" value="Phosphoglycerate mutase-like"/>
    <property type="match status" value="1"/>
</dbReference>
<dbReference type="SMART" id="SM00855">
    <property type="entry name" value="PGAM"/>
    <property type="match status" value="1"/>
</dbReference>
<dbReference type="RefSeq" id="WP_389358154.1">
    <property type="nucleotide sequence ID" value="NZ_JBIACK010000001.1"/>
</dbReference>
<evidence type="ECO:0000313" key="2">
    <source>
        <dbReference type="Proteomes" id="UP001601059"/>
    </source>
</evidence>
<dbReference type="InterPro" id="IPR013078">
    <property type="entry name" value="His_Pase_superF_clade-1"/>
</dbReference>
<keyword evidence="2" id="KW-1185">Reference proteome</keyword>
<dbReference type="InterPro" id="IPR029033">
    <property type="entry name" value="His_PPase_superfam"/>
</dbReference>
<accession>A0ABW6K9V4</accession>
<organism evidence="1 2">
    <name type="scientific">Cytobacillus spartinae</name>
    <dbReference type="NCBI Taxonomy" id="3299023"/>
    <lineage>
        <taxon>Bacteria</taxon>
        <taxon>Bacillati</taxon>
        <taxon>Bacillota</taxon>
        <taxon>Bacilli</taxon>
        <taxon>Bacillales</taxon>
        <taxon>Bacillaceae</taxon>
        <taxon>Cytobacillus</taxon>
    </lineage>
</organism>
<sequence>MYTYIYFVRHGESPKEGDERTRKLTEKGILDAQRITSILINEEVDTVVSSPYLRAIQTVEKVAQHIGKEVLVMEDLKERIFTSKNHRISDKELIPLLERSFSEPNYALDGGESNADCQKRAIRSIKELLENYRGKRIAIGTHGAVMTLAMQHFDSRYDLNFLHSTSKPDIYRMKFKENSLVEIKRLWGNVVYQ</sequence>
<dbReference type="CDD" id="cd07067">
    <property type="entry name" value="HP_PGM_like"/>
    <property type="match status" value="1"/>
</dbReference>
<dbReference type="PANTHER" id="PTHR48100:SF59">
    <property type="entry name" value="ADENOSYLCOBALAMIN_ALPHA-RIBAZOLE PHOSPHATASE"/>
    <property type="match status" value="1"/>
</dbReference>
<dbReference type="PANTHER" id="PTHR48100">
    <property type="entry name" value="BROAD-SPECIFICITY PHOSPHATASE YOR283W-RELATED"/>
    <property type="match status" value="1"/>
</dbReference>
<dbReference type="Gene3D" id="3.40.50.1240">
    <property type="entry name" value="Phosphoglycerate mutase-like"/>
    <property type="match status" value="1"/>
</dbReference>
<proteinExistence type="predicted"/>
<name>A0ABW6K9V4_9BACI</name>
<dbReference type="InterPro" id="IPR050275">
    <property type="entry name" value="PGM_Phosphatase"/>
</dbReference>
<comment type="caution">
    <text evidence="1">The sequence shown here is derived from an EMBL/GenBank/DDBJ whole genome shotgun (WGS) entry which is preliminary data.</text>
</comment>
<evidence type="ECO:0000313" key="1">
    <source>
        <dbReference type="EMBL" id="MFE8699720.1"/>
    </source>
</evidence>
<dbReference type="EMBL" id="JBIACK010000001">
    <property type="protein sequence ID" value="MFE8699720.1"/>
    <property type="molecule type" value="Genomic_DNA"/>
</dbReference>
<reference evidence="1 2" key="1">
    <citation type="submission" date="2024-08" db="EMBL/GenBank/DDBJ databases">
        <title>Two novel Cytobacillus novel species.</title>
        <authorList>
            <person name="Liu G."/>
        </authorList>
    </citation>
    <scope>NUCLEOTIDE SEQUENCE [LARGE SCALE GENOMIC DNA]</scope>
    <source>
        <strain evidence="1 2">FJAT-54145</strain>
    </source>
</reference>
<protein>
    <submittedName>
        <fullName evidence="1">Histidine phosphatase family protein</fullName>
    </submittedName>
</protein>
<dbReference type="Proteomes" id="UP001601059">
    <property type="component" value="Unassembled WGS sequence"/>
</dbReference>